<gene>
    <name evidence="1" type="ORF">IOQ59_14020</name>
</gene>
<dbReference type="Proteomes" id="UP000640333">
    <property type="component" value="Unassembled WGS sequence"/>
</dbReference>
<protein>
    <submittedName>
        <fullName evidence="1">Uncharacterized protein</fullName>
    </submittedName>
</protein>
<reference evidence="1" key="1">
    <citation type="submission" date="2020-10" db="EMBL/GenBank/DDBJ databases">
        <title>Bacterium isolated from coastal waters sediment.</title>
        <authorList>
            <person name="Chen R.-J."/>
            <person name="Lu D.-C."/>
            <person name="Zhu K.-L."/>
            <person name="Du Z.-J."/>
        </authorList>
    </citation>
    <scope>NUCLEOTIDE SEQUENCE</scope>
    <source>
        <strain evidence="1">N1Y112</strain>
    </source>
</reference>
<keyword evidence="2" id="KW-1185">Reference proteome</keyword>
<dbReference type="AlphaFoldDB" id="A0A8J7K6F3"/>
<dbReference type="EMBL" id="JADEYS010000014">
    <property type="protein sequence ID" value="MBE9398375.1"/>
    <property type="molecule type" value="Genomic_DNA"/>
</dbReference>
<dbReference type="SUPFAM" id="SSF55021">
    <property type="entry name" value="ACT-like"/>
    <property type="match status" value="1"/>
</dbReference>
<dbReference type="Gene3D" id="3.30.70.260">
    <property type="match status" value="2"/>
</dbReference>
<evidence type="ECO:0000313" key="1">
    <source>
        <dbReference type="EMBL" id="MBE9398375.1"/>
    </source>
</evidence>
<dbReference type="PANTHER" id="PTHR34875">
    <property type="entry name" value="UPF0237 PROTEIN MJ1558"/>
    <property type="match status" value="1"/>
</dbReference>
<name>A0A8J7K6F3_9GAMM</name>
<proteinExistence type="predicted"/>
<dbReference type="InterPro" id="IPR045865">
    <property type="entry name" value="ACT-like_dom_sf"/>
</dbReference>
<dbReference type="RefSeq" id="WP_228050908.1">
    <property type="nucleotide sequence ID" value="NZ_JADEYS010000014.1"/>
</dbReference>
<sequence length="177" mass="20104">MVTWLITVAGKDQPELLHKFCETIALMEGVFLDKQQTVMAGQVTAMFKVCLPAAHIPFSRKVFAEYRVKGLDIISVQELNPDPSKSHRLALELHGQYRFGIDFDIRTILESHGAQIEQLNQHYMGQTPEGKRQFTSKVHAELTRPISEPNLLQALYRLSPELSIRLSIDEPEHVLVS</sequence>
<dbReference type="InterPro" id="IPR050990">
    <property type="entry name" value="UPF0237/GcvR_regulator"/>
</dbReference>
<evidence type="ECO:0000313" key="2">
    <source>
        <dbReference type="Proteomes" id="UP000640333"/>
    </source>
</evidence>
<dbReference type="PANTHER" id="PTHR34875:SF6">
    <property type="entry name" value="UPF0237 PROTEIN MJ1558"/>
    <property type="match status" value="1"/>
</dbReference>
<accession>A0A8J7K6F3</accession>
<organism evidence="1 2">
    <name type="scientific">Pontibacterium sinense</name>
    <dbReference type="NCBI Taxonomy" id="2781979"/>
    <lineage>
        <taxon>Bacteria</taxon>
        <taxon>Pseudomonadati</taxon>
        <taxon>Pseudomonadota</taxon>
        <taxon>Gammaproteobacteria</taxon>
        <taxon>Oceanospirillales</taxon>
        <taxon>Oceanospirillaceae</taxon>
        <taxon>Pontibacterium</taxon>
    </lineage>
</organism>
<comment type="caution">
    <text evidence="1">The sequence shown here is derived from an EMBL/GenBank/DDBJ whole genome shotgun (WGS) entry which is preliminary data.</text>
</comment>